<gene>
    <name evidence="18" type="ORF">BBAD15_g637</name>
</gene>
<dbReference type="InterPro" id="IPR018659">
    <property type="entry name" value="DUF2090"/>
</dbReference>
<evidence type="ECO:0000256" key="10">
    <source>
        <dbReference type="ARBA" id="ARBA00022840"/>
    </source>
</evidence>
<dbReference type="InterPro" id="IPR011611">
    <property type="entry name" value="PfkB_dom"/>
</dbReference>
<evidence type="ECO:0000256" key="4">
    <source>
        <dbReference type="ARBA" id="ARBA00022475"/>
    </source>
</evidence>
<evidence type="ECO:0000259" key="17">
    <source>
        <dbReference type="Pfam" id="PF22725"/>
    </source>
</evidence>
<keyword evidence="3" id="KW-0813">Transport</keyword>
<evidence type="ECO:0000313" key="19">
    <source>
        <dbReference type="Proteomes" id="UP000030106"/>
    </source>
</evidence>
<comment type="caution">
    <text evidence="18">The sequence shown here is derived from an EMBL/GenBank/DDBJ whole genome shotgun (WGS) entry which is preliminary data.</text>
</comment>
<dbReference type="InterPro" id="IPR002173">
    <property type="entry name" value="Carboh/pur_kinase_PfkB_CS"/>
</dbReference>
<dbReference type="HOGENOM" id="CLU_259846_0_0_1"/>
<dbReference type="InterPro" id="IPR013785">
    <property type="entry name" value="Aldolase_TIM"/>
</dbReference>
<dbReference type="Pfam" id="PF09863">
    <property type="entry name" value="DUF2090"/>
    <property type="match status" value="1"/>
</dbReference>
<dbReference type="SUPFAM" id="SSF53613">
    <property type="entry name" value="Ribokinase-like"/>
    <property type="match status" value="1"/>
</dbReference>
<dbReference type="EMBL" id="ANFO01000038">
    <property type="protein sequence ID" value="KGQ13531.1"/>
    <property type="molecule type" value="Genomic_DNA"/>
</dbReference>
<feature type="domain" description="DUF2090" evidence="16">
    <location>
        <begin position="1009"/>
        <end position="1316"/>
    </location>
</feature>
<dbReference type="PANTHER" id="PTHR32196">
    <property type="entry name" value="ABC TRANSPORTER PERMEASE PROTEIN YPHD-RELATED-RELATED"/>
    <property type="match status" value="1"/>
</dbReference>
<dbReference type="SUPFAM" id="SSF51735">
    <property type="entry name" value="NAD(P)-binding Rossmann-fold domains"/>
    <property type="match status" value="1"/>
</dbReference>
<evidence type="ECO:0000256" key="1">
    <source>
        <dbReference type="ARBA" id="ARBA00004651"/>
    </source>
</evidence>
<keyword evidence="9" id="KW-0418">Kinase</keyword>
<comment type="similarity">
    <text evidence="2">Belongs to the Gfo/Idh/MocA family.</text>
</comment>
<feature type="transmembrane region" description="Helical" evidence="13">
    <location>
        <begin position="20"/>
        <end position="38"/>
    </location>
</feature>
<dbReference type="InterPro" id="IPR000683">
    <property type="entry name" value="Gfo/Idh/MocA-like_OxRdtase_N"/>
</dbReference>
<protein>
    <submittedName>
        <fullName evidence="18">Ribose transport system permease protein rbsC</fullName>
    </submittedName>
</protein>
<accession>A0A0A2W053</accession>
<dbReference type="Gene3D" id="3.40.50.720">
    <property type="entry name" value="NAD(P)-binding Rossmann-like Domain"/>
    <property type="match status" value="1"/>
</dbReference>
<evidence type="ECO:0000256" key="12">
    <source>
        <dbReference type="ARBA" id="ARBA00023136"/>
    </source>
</evidence>
<dbReference type="NCBIfam" id="TIGR04382">
    <property type="entry name" value="myo_inos_iolC_N"/>
    <property type="match status" value="1"/>
</dbReference>
<feature type="transmembrane region" description="Helical" evidence="13">
    <location>
        <begin position="259"/>
        <end position="280"/>
    </location>
</feature>
<feature type="transmembrane region" description="Helical" evidence="13">
    <location>
        <begin position="312"/>
        <end position="331"/>
    </location>
</feature>
<dbReference type="Gene3D" id="3.30.360.10">
    <property type="entry name" value="Dihydrodipicolinate Reductase, domain 2"/>
    <property type="match status" value="1"/>
</dbReference>
<dbReference type="InterPro" id="IPR023314">
    <property type="entry name" value="Myo_inos_IolC-like_sf"/>
</dbReference>
<feature type="transmembrane region" description="Helical" evidence="13">
    <location>
        <begin position="181"/>
        <end position="202"/>
    </location>
</feature>
<dbReference type="InterPro" id="IPR055170">
    <property type="entry name" value="GFO_IDH_MocA-like_dom"/>
</dbReference>
<evidence type="ECO:0000256" key="11">
    <source>
        <dbReference type="ARBA" id="ARBA00022989"/>
    </source>
</evidence>
<evidence type="ECO:0000256" key="2">
    <source>
        <dbReference type="ARBA" id="ARBA00010928"/>
    </source>
</evidence>
<evidence type="ECO:0000256" key="5">
    <source>
        <dbReference type="ARBA" id="ARBA00022519"/>
    </source>
</evidence>
<keyword evidence="8" id="KW-0547">Nucleotide-binding</keyword>
<dbReference type="SUPFAM" id="SSF55347">
    <property type="entry name" value="Glyceraldehyde-3-phosphate dehydrogenase-like, C-terminal domain"/>
    <property type="match status" value="1"/>
</dbReference>
<dbReference type="GO" id="GO:0005886">
    <property type="term" value="C:plasma membrane"/>
    <property type="evidence" value="ECO:0007669"/>
    <property type="project" value="UniProtKB-SubCell"/>
</dbReference>
<feature type="transmembrane region" description="Helical" evidence="13">
    <location>
        <begin position="78"/>
        <end position="95"/>
    </location>
</feature>
<organism evidence="18 19">
    <name type="scientific">Beauveria bassiana D1-5</name>
    <dbReference type="NCBI Taxonomy" id="1245745"/>
    <lineage>
        <taxon>Eukaryota</taxon>
        <taxon>Fungi</taxon>
        <taxon>Dikarya</taxon>
        <taxon>Ascomycota</taxon>
        <taxon>Pezizomycotina</taxon>
        <taxon>Sordariomycetes</taxon>
        <taxon>Hypocreomycetidae</taxon>
        <taxon>Hypocreales</taxon>
        <taxon>Cordycipitaceae</taxon>
        <taxon>Beauveria</taxon>
    </lineage>
</organism>
<dbReference type="Gene3D" id="2.20.150.10">
    <property type="entry name" value="putative 5-dehydro-2- deoxygluconokinase"/>
    <property type="match status" value="1"/>
</dbReference>
<feature type="domain" description="GFO/IDH/MocA-like oxidoreductase" evidence="17">
    <location>
        <begin position="473"/>
        <end position="608"/>
    </location>
</feature>
<feature type="domain" description="Gfo/Idh/MocA-like oxidoreductase N-terminal" evidence="15">
    <location>
        <begin position="340"/>
        <end position="464"/>
    </location>
</feature>
<reference evidence="18 19" key="1">
    <citation type="submission" date="2012-10" db="EMBL/GenBank/DDBJ databases">
        <title>Genome sequencing and analysis of entomopathogenic fungi Beauveria bassiana D1-5.</title>
        <authorList>
            <person name="Li Q."/>
            <person name="Wang L."/>
            <person name="Zhang Z."/>
            <person name="Wang Q."/>
            <person name="Ren J."/>
            <person name="Wang M."/>
            <person name="Xu W."/>
            <person name="Wang J."/>
            <person name="Lu Y."/>
            <person name="Du Q."/>
            <person name="Sun Z."/>
        </authorList>
    </citation>
    <scope>NUCLEOTIDE SEQUENCE [LARGE SCALE GENOMIC DNA]</scope>
    <source>
        <strain evidence="18 19">D1-5</strain>
    </source>
</reference>
<evidence type="ECO:0000256" key="13">
    <source>
        <dbReference type="SAM" id="Phobius"/>
    </source>
</evidence>
<keyword evidence="6" id="KW-0808">Transferase</keyword>
<feature type="transmembrane region" description="Helical" evidence="13">
    <location>
        <begin position="50"/>
        <end position="71"/>
    </location>
</feature>
<dbReference type="Pfam" id="PF02653">
    <property type="entry name" value="BPD_transp_2"/>
    <property type="match status" value="1"/>
</dbReference>
<feature type="transmembrane region" description="Helical" evidence="13">
    <location>
        <begin position="231"/>
        <end position="253"/>
    </location>
</feature>
<dbReference type="InterPro" id="IPR030830">
    <property type="entry name" value="Myo_inos_IolC"/>
</dbReference>
<evidence type="ECO:0000256" key="6">
    <source>
        <dbReference type="ARBA" id="ARBA00022679"/>
    </source>
</evidence>
<evidence type="ECO:0000313" key="18">
    <source>
        <dbReference type="EMBL" id="KGQ13531.1"/>
    </source>
</evidence>
<dbReference type="STRING" id="1245745.A0A0A2W053"/>
<dbReference type="InterPro" id="IPR029056">
    <property type="entry name" value="Ribokinase-like"/>
</dbReference>
<keyword evidence="11 13" id="KW-1133">Transmembrane helix</keyword>
<keyword evidence="4" id="KW-1003">Cell membrane</keyword>
<proteinExistence type="inferred from homology"/>
<dbReference type="PROSITE" id="PS00584">
    <property type="entry name" value="PFKB_KINASES_2"/>
    <property type="match status" value="1"/>
</dbReference>
<name>A0A0A2W053_BEABA</name>
<dbReference type="GO" id="GO:0022857">
    <property type="term" value="F:transmembrane transporter activity"/>
    <property type="evidence" value="ECO:0007669"/>
    <property type="project" value="InterPro"/>
</dbReference>
<sequence>MITKSQTPAKSASRFDPIAFFERFGVLIFMFLLLIFFQSQNSNFLSERNIFNILTEVSIYGIIAVGMTFVILTAGIDLSVGSILAVCAMTAAYVIKGDNFTTVDPNAWGGFSWLLGLGICLALGTLIGFLHGLGVTRLRLPPFIVTLGGMTIWRGLTLVINDGAPIAGFDAGYRWWGRGEMLGISIPIWIFAIVSILGYLALHKTRWGRFVYAIGGNPEAARLAGVNVKRVLVSVYVVIGCLAGLAGFVLSARLGSAEAVAGISFELRVIASVVIGGTSLMGGYGRISGTIIGAIIMGILINGLVLMNVSAYYQQIITGLIIVLAVAFDTYAKNRRGALIGLIGTGYIGKAHAIAYAQAPTVFDLQGELVREMVAEVTPELAAKRAAAFGFNRSTGDWRELVADPNIDVVDICSPNHLHKEMALEAIRHGKHVYSEKPLALNARDARLMVDAADLAGVKTLVGFNYMKNPTAQLAKQIIARGEIGEVIHFYGTHNEDYMADPLAPIHWHCFKETAGLGALGDLAAHIVNMAQYLVGDIREVCGDLKIVVPQRPASAGSSEMIAVENEDQAHAMVRFEGGAQGVIETSRVASGRKMGLTWTITGTKGALSFTQERMAELKLYLQSDPEGRQGFRTLLVGPAHPDYGAFCMGAGHGIGFNDQKTVEVRDLIDGIAADAPLWPDFEEGWKVSRILDAIALSHQQGRWVNIGARLEDASSFARYLGGSSGNVAYGTARQGLKSSMLARVGDEHMGRFLREELSQVGCDTSHLITDQERLTALVLLGIKDRDTFPLIFYRDNCADMAITADDVSEEYIASARCLAITGTHLSNPRTREAVLTALSYARRNDVRTVLDIDYRPVLWGLTSLGDGETRFVEAEQVTKQLQSVLHLFDVIVGTEEEFHIAGGSTDTLAALKKVRQNTEATLVCKRGAQGCSVFLGLIPDSLDGGINVSGVRVEVLNVLGAGDAFMSGLLRGYLNDEGWELACRYANACGALVVSRHGCAPAMPSKIELDDYLSREHQVPRPDLDPRLNHLHRVTTRRRQWPELCVMAFDHRSQLEEMALKSGADLRRIPVLKQLILQASREAAQRAELEGKAGLLCDGTFGQDALNSITGEGWWIGRPIELPGSRPLEMEHGNIGSQLISWPQEHIVKCLVFFHPEDAHALRLEQEQKIAEVYRACCQSGHELLLEVILPADMPRSDELYLRAVSRFYNLGIYPDWWKLPPLSSAGWAAMSELVEKRDPHCRGVVILGLDAPVDVLREGFNAAANYPIVKGFAVGRTLFGEASQAWLKRDIDDAQLVARIRDNYLRLIALWRERGQHKQ</sequence>
<dbReference type="InterPro" id="IPR036291">
    <property type="entry name" value="NAD(P)-bd_dom_sf"/>
</dbReference>
<dbReference type="Gene3D" id="3.40.1190.20">
    <property type="match status" value="1"/>
</dbReference>
<comment type="subcellular location">
    <subcellularLocation>
        <location evidence="1">Cell membrane</location>
        <topology evidence="1">Multi-pass membrane protein</topology>
    </subcellularLocation>
</comment>
<keyword evidence="10" id="KW-0067">ATP-binding</keyword>
<feature type="transmembrane region" description="Helical" evidence="13">
    <location>
        <begin position="142"/>
        <end position="161"/>
    </location>
</feature>
<feature type="transmembrane region" description="Helical" evidence="13">
    <location>
        <begin position="107"/>
        <end position="130"/>
    </location>
</feature>
<dbReference type="Pfam" id="PF22725">
    <property type="entry name" value="GFO_IDH_MocA_C3"/>
    <property type="match status" value="1"/>
</dbReference>
<evidence type="ECO:0000256" key="7">
    <source>
        <dbReference type="ARBA" id="ARBA00022692"/>
    </source>
</evidence>
<dbReference type="Pfam" id="PF00294">
    <property type="entry name" value="PfkB"/>
    <property type="match status" value="1"/>
</dbReference>
<evidence type="ECO:0000259" key="16">
    <source>
        <dbReference type="Pfam" id="PF09863"/>
    </source>
</evidence>
<dbReference type="GO" id="GO:0016301">
    <property type="term" value="F:kinase activity"/>
    <property type="evidence" value="ECO:0007669"/>
    <property type="project" value="UniProtKB-KW"/>
</dbReference>
<feature type="transmembrane region" description="Helical" evidence="13">
    <location>
        <begin position="338"/>
        <end position="357"/>
    </location>
</feature>
<evidence type="ECO:0000256" key="9">
    <source>
        <dbReference type="ARBA" id="ARBA00022777"/>
    </source>
</evidence>
<dbReference type="InterPro" id="IPR001851">
    <property type="entry name" value="ABC_transp_permease"/>
</dbReference>
<dbReference type="CDD" id="cd01166">
    <property type="entry name" value="KdgK"/>
    <property type="match status" value="1"/>
</dbReference>
<dbReference type="CDD" id="cd06579">
    <property type="entry name" value="TM_PBP1_transp_AraH_like"/>
    <property type="match status" value="1"/>
</dbReference>
<evidence type="ECO:0000259" key="14">
    <source>
        <dbReference type="Pfam" id="PF00294"/>
    </source>
</evidence>
<feature type="transmembrane region" description="Helical" evidence="13">
    <location>
        <begin position="287"/>
        <end position="306"/>
    </location>
</feature>
<evidence type="ECO:0000259" key="15">
    <source>
        <dbReference type="Pfam" id="PF01408"/>
    </source>
</evidence>
<dbReference type="PANTHER" id="PTHR32196:SF21">
    <property type="entry name" value="ABC TRANSPORTER PERMEASE PROTEIN YPHD-RELATED"/>
    <property type="match status" value="1"/>
</dbReference>
<dbReference type="Gene3D" id="3.20.20.70">
    <property type="entry name" value="Aldolase class I"/>
    <property type="match status" value="1"/>
</dbReference>
<dbReference type="GO" id="GO:0005524">
    <property type="term" value="F:ATP binding"/>
    <property type="evidence" value="ECO:0007669"/>
    <property type="project" value="UniProtKB-KW"/>
</dbReference>
<keyword evidence="12 13" id="KW-0472">Membrane</keyword>
<dbReference type="Proteomes" id="UP000030106">
    <property type="component" value="Unassembled WGS sequence"/>
</dbReference>
<evidence type="ECO:0000256" key="8">
    <source>
        <dbReference type="ARBA" id="ARBA00022741"/>
    </source>
</evidence>
<keyword evidence="7 13" id="KW-0812">Transmembrane</keyword>
<dbReference type="Pfam" id="PF01408">
    <property type="entry name" value="GFO_IDH_MocA"/>
    <property type="match status" value="1"/>
</dbReference>
<feature type="domain" description="Carbohydrate kinase PfkB" evidence="14">
    <location>
        <begin position="712"/>
        <end position="1006"/>
    </location>
</feature>
<evidence type="ECO:0000256" key="3">
    <source>
        <dbReference type="ARBA" id="ARBA00022448"/>
    </source>
</evidence>
<keyword evidence="5" id="KW-0997">Cell inner membrane</keyword>